<dbReference type="PROSITE" id="PS50297">
    <property type="entry name" value="ANK_REP_REGION"/>
    <property type="match status" value="1"/>
</dbReference>
<feature type="repeat" description="ANK" evidence="1">
    <location>
        <begin position="607"/>
        <end position="639"/>
    </location>
</feature>
<protein>
    <submittedName>
        <fullName evidence="3">Uncharacterized protein</fullName>
    </submittedName>
</protein>
<sequence>MSVTSFLLSVLWCAFTFSYGSALTSEKSDFAIDPIDAATAIRITKLLQRNFDNDFSWDDPELAKLLYTNATDSDFKIGKRDLLDGTPFGAKIGPLLPFRQCIGCSEKAADANSGLSKPATIWACLNGRKTIWHLWPWITVNDDGNFWILGNNANPDTRNWLKNVWDADVAWKATNTFNPSLPNQGPQDIFFSHMSAAVAFSCSRTVYIIAEDVQGNLPRQGIWPLVDQRRDLGHIDLSTLNWTSYLDENGNPRIPHTSTFQERSEAKFRDRMNHIHQNSVIERRGLEKRDPCLGGLSFQINGHGYFNDGPYYPSSTKECFQYSAIAHHHGILSSEEYLDRMLAHLSGVRHSEDNSVMNLHDPLSMVFHTCTEQLAEVIIEDTSSIKKLFLAAWIGRVEDMTAQAPLVLGSLEAYGISTNIYEGLLCIACLTGKIQFLSYFLTLNEYLLRLAGSTLQPLQAAIRETKPDVAIWTVLLDKGLYLSRGTYDPTWSLSAPEDSKLLERKITLWANESLSNSLPAVELTSFLFTRGFVVTEDFLRSAVSKMNSDFVRWVLTKCDPNLITGTLLISAAHNSPQVVDILLDTGIDMNFSTGPSTDNDPFKPIPSAITALHVAADTRNADVVRLLLERGANKFARNTWGQNAEDIATQQLPGPYTEIVDLIKNFVPSSERYVVPPEDISRGQAVDGQAGGWKFVEQKLGPGPLIDFLEL</sequence>
<keyword evidence="1" id="KW-0040">ANK repeat</keyword>
<evidence type="ECO:0000256" key="1">
    <source>
        <dbReference type="PROSITE-ProRule" id="PRU00023"/>
    </source>
</evidence>
<feature type="signal peptide" evidence="2">
    <location>
        <begin position="1"/>
        <end position="22"/>
    </location>
</feature>
<dbReference type="Pfam" id="PF12796">
    <property type="entry name" value="Ank_2"/>
    <property type="match status" value="1"/>
</dbReference>
<dbReference type="SUPFAM" id="SSF48403">
    <property type="entry name" value="Ankyrin repeat"/>
    <property type="match status" value="1"/>
</dbReference>
<proteinExistence type="predicted"/>
<evidence type="ECO:0000313" key="4">
    <source>
        <dbReference type="Proteomes" id="UP000184330"/>
    </source>
</evidence>
<dbReference type="OrthoDB" id="3555103at2759"/>
<accession>A0A1L7WS86</accession>
<dbReference type="InterPro" id="IPR036770">
    <property type="entry name" value="Ankyrin_rpt-contain_sf"/>
</dbReference>
<evidence type="ECO:0000256" key="2">
    <source>
        <dbReference type="SAM" id="SignalP"/>
    </source>
</evidence>
<dbReference type="PROSITE" id="PS50088">
    <property type="entry name" value="ANK_REPEAT"/>
    <property type="match status" value="1"/>
</dbReference>
<dbReference type="InterPro" id="IPR002110">
    <property type="entry name" value="Ankyrin_rpt"/>
</dbReference>
<dbReference type="SMART" id="SM00248">
    <property type="entry name" value="ANK"/>
    <property type="match status" value="2"/>
</dbReference>
<dbReference type="EMBL" id="FJOG01000006">
    <property type="protein sequence ID" value="CZR55632.1"/>
    <property type="molecule type" value="Genomic_DNA"/>
</dbReference>
<dbReference type="Gene3D" id="1.25.40.20">
    <property type="entry name" value="Ankyrin repeat-containing domain"/>
    <property type="match status" value="1"/>
</dbReference>
<gene>
    <name evidence="3" type="ORF">PAC_05520</name>
</gene>
<evidence type="ECO:0000313" key="3">
    <source>
        <dbReference type="EMBL" id="CZR55632.1"/>
    </source>
</evidence>
<dbReference type="AlphaFoldDB" id="A0A1L7WS86"/>
<keyword evidence="2" id="KW-0732">Signal</keyword>
<organism evidence="3 4">
    <name type="scientific">Phialocephala subalpina</name>
    <dbReference type="NCBI Taxonomy" id="576137"/>
    <lineage>
        <taxon>Eukaryota</taxon>
        <taxon>Fungi</taxon>
        <taxon>Dikarya</taxon>
        <taxon>Ascomycota</taxon>
        <taxon>Pezizomycotina</taxon>
        <taxon>Leotiomycetes</taxon>
        <taxon>Helotiales</taxon>
        <taxon>Mollisiaceae</taxon>
        <taxon>Phialocephala</taxon>
        <taxon>Phialocephala fortinii species complex</taxon>
    </lineage>
</organism>
<reference evidence="3 4" key="1">
    <citation type="submission" date="2016-03" db="EMBL/GenBank/DDBJ databases">
        <authorList>
            <person name="Ploux O."/>
        </authorList>
    </citation>
    <scope>NUCLEOTIDE SEQUENCE [LARGE SCALE GENOMIC DNA]</scope>
    <source>
        <strain evidence="3 4">UAMH 11012</strain>
    </source>
</reference>
<keyword evidence="4" id="KW-1185">Reference proteome</keyword>
<feature type="chain" id="PRO_5013381294" evidence="2">
    <location>
        <begin position="23"/>
        <end position="711"/>
    </location>
</feature>
<name>A0A1L7WS86_9HELO</name>
<dbReference type="Proteomes" id="UP000184330">
    <property type="component" value="Unassembled WGS sequence"/>
</dbReference>